<dbReference type="Pfam" id="PF02817">
    <property type="entry name" value="E3_binding"/>
    <property type="match status" value="1"/>
</dbReference>
<proteinExistence type="inferred from homology"/>
<dbReference type="Gene3D" id="4.10.320.10">
    <property type="entry name" value="E3-binding domain"/>
    <property type="match status" value="1"/>
</dbReference>
<dbReference type="InterPro" id="IPR011053">
    <property type="entry name" value="Single_hybrid_motif"/>
</dbReference>
<name>A0A0X8FE23_9LACT</name>
<feature type="domain" description="Lipoyl-binding" evidence="8">
    <location>
        <begin position="2"/>
        <end position="77"/>
    </location>
</feature>
<dbReference type="Proteomes" id="UP001069145">
    <property type="component" value="Unassembled WGS sequence"/>
</dbReference>
<dbReference type="KEGG" id="aun:AWM73_02350"/>
<dbReference type="InterPro" id="IPR023213">
    <property type="entry name" value="CAT-like_dom_sf"/>
</dbReference>
<evidence type="ECO:0000313" key="12">
    <source>
        <dbReference type="Proteomes" id="UP000594771"/>
    </source>
</evidence>
<dbReference type="Pfam" id="PF00364">
    <property type="entry name" value="Biotin_lipoyl"/>
    <property type="match status" value="1"/>
</dbReference>
<evidence type="ECO:0000256" key="4">
    <source>
        <dbReference type="ARBA" id="ARBA00022823"/>
    </source>
</evidence>
<dbReference type="EMBL" id="CP065662">
    <property type="protein sequence ID" value="QPS01240.1"/>
    <property type="molecule type" value="Genomic_DNA"/>
</dbReference>
<dbReference type="InterPro" id="IPR001078">
    <property type="entry name" value="2-oxoacid_DH_actylTfrase"/>
</dbReference>
<sequence length="405" mass="43446">MATEVVMPTLGLTMTEGTIEQWYVKEGDEVSSGDVLATISSEKLSGDVEAPEAGTVIKILADEGDTLKCKAAMAYIGEAGEVVEVEDSTEEASETEAESSSSSKESPKETSKDKTDSKARQGAVKGDRIFITPVARKLAEEKGYNIEDIPGTGGNGRITRRDVERYQPEAKPSQVATSQAGQGLPGMRKTIAKRMVQSLQTTAQLTLHRKADVTQLSKLRQEIKSKADDGAALGWTTLITRAAVKALEETPEMNSWYHDGQWEQHEAVHIGMATAVADGLVVPVIRDAQGLSLSKLGEKINEVTSQAKAGQLPGELYSGSTFSITNMGGRGVEYFTPVINPPEAGILGLGAIQKELAFDENGEVVELSKFPLSLTFDHQLLDGDPAGAFLDLIVSYLENPYSLLL</sequence>
<comment type="cofactor">
    <cofactor evidence="1 6">
        <name>(R)-lipoate</name>
        <dbReference type="ChEBI" id="CHEBI:83088"/>
    </cofactor>
</comment>
<dbReference type="Pfam" id="PF00198">
    <property type="entry name" value="2-oxoacid_dh"/>
    <property type="match status" value="1"/>
</dbReference>
<feature type="domain" description="Peripheral subunit-binding (PSBD)" evidence="9">
    <location>
        <begin position="130"/>
        <end position="167"/>
    </location>
</feature>
<organism evidence="11 12">
    <name type="scientific">Aerococcus urinae</name>
    <dbReference type="NCBI Taxonomy" id="1376"/>
    <lineage>
        <taxon>Bacteria</taxon>
        <taxon>Bacillati</taxon>
        <taxon>Bacillota</taxon>
        <taxon>Bacilli</taxon>
        <taxon>Lactobacillales</taxon>
        <taxon>Aerococcaceae</taxon>
        <taxon>Aerococcus</taxon>
    </lineage>
</organism>
<accession>A0A0X8FE23</accession>
<dbReference type="SUPFAM" id="SSF47005">
    <property type="entry name" value="Peripheral subunit-binding domain of 2-oxo acid dehydrogenase complex"/>
    <property type="match status" value="1"/>
</dbReference>
<reference evidence="11 12" key="1">
    <citation type="submission" date="2020-12" db="EMBL/GenBank/DDBJ databases">
        <title>FDA dAtabase for Regulatory Grade micrObial Sequences (FDA-ARGOS): Supporting development and validation of Infectious Disease Dx tests.</title>
        <authorList>
            <person name="Sproer C."/>
            <person name="Gronow S."/>
            <person name="Severitt S."/>
            <person name="Schroder I."/>
            <person name="Tallon L."/>
            <person name="Sadzewicz L."/>
            <person name="Zhao X."/>
            <person name="Boylan J."/>
            <person name="Ott S."/>
            <person name="Bowen H."/>
            <person name="Vavikolanu K."/>
            <person name="Mehta A."/>
            <person name="Aluvathingal J."/>
            <person name="Nadendla S."/>
            <person name="Lowell S."/>
            <person name="Myers T."/>
            <person name="Yan Y."/>
            <person name="Sichtig H."/>
        </authorList>
    </citation>
    <scope>NUCLEOTIDE SEQUENCE [LARGE SCALE GENOMIC DNA]</scope>
    <source>
        <strain evidence="11 12">FDAARGOS_911</strain>
    </source>
</reference>
<evidence type="ECO:0000256" key="3">
    <source>
        <dbReference type="ARBA" id="ARBA00022679"/>
    </source>
</evidence>
<gene>
    <name evidence="11" type="ORF">I6G68_07700</name>
    <name evidence="10" type="ORF">ODY43_04090</name>
</gene>
<feature type="region of interest" description="Disordered" evidence="7">
    <location>
        <begin position="83"/>
        <end position="125"/>
    </location>
</feature>
<dbReference type="InterPro" id="IPR050743">
    <property type="entry name" value="2-oxoacid_DH_E2_comp"/>
</dbReference>
<evidence type="ECO:0000256" key="6">
    <source>
        <dbReference type="RuleBase" id="RU003423"/>
    </source>
</evidence>
<dbReference type="Gene3D" id="2.40.50.100">
    <property type="match status" value="1"/>
</dbReference>
<dbReference type="Proteomes" id="UP000594771">
    <property type="component" value="Chromosome"/>
</dbReference>
<dbReference type="SUPFAM" id="SSF52777">
    <property type="entry name" value="CoA-dependent acyltransferases"/>
    <property type="match status" value="1"/>
</dbReference>
<keyword evidence="5 6" id="KW-0012">Acyltransferase</keyword>
<keyword evidence="4 6" id="KW-0450">Lipoyl</keyword>
<dbReference type="OrthoDB" id="9805770at2"/>
<dbReference type="EMBL" id="JAOTML010000003">
    <property type="protein sequence ID" value="MCY3053164.1"/>
    <property type="molecule type" value="Genomic_DNA"/>
</dbReference>
<dbReference type="PANTHER" id="PTHR43178:SF5">
    <property type="entry name" value="LIPOAMIDE ACYLTRANSFERASE COMPONENT OF BRANCHED-CHAIN ALPHA-KETO ACID DEHYDROGENASE COMPLEX, MITOCHONDRIAL"/>
    <property type="match status" value="1"/>
</dbReference>
<evidence type="ECO:0000256" key="2">
    <source>
        <dbReference type="ARBA" id="ARBA00007317"/>
    </source>
</evidence>
<comment type="similarity">
    <text evidence="2 6">Belongs to the 2-oxoacid dehydrogenase family.</text>
</comment>
<evidence type="ECO:0000313" key="11">
    <source>
        <dbReference type="EMBL" id="QPS01240.1"/>
    </source>
</evidence>
<feature type="compositionally biased region" description="Acidic residues" evidence="7">
    <location>
        <begin position="83"/>
        <end position="97"/>
    </location>
</feature>
<evidence type="ECO:0000259" key="9">
    <source>
        <dbReference type="PROSITE" id="PS51826"/>
    </source>
</evidence>
<dbReference type="CDD" id="cd06849">
    <property type="entry name" value="lipoyl_domain"/>
    <property type="match status" value="1"/>
</dbReference>
<dbReference type="Gene3D" id="3.30.559.10">
    <property type="entry name" value="Chloramphenicol acetyltransferase-like domain"/>
    <property type="match status" value="1"/>
</dbReference>
<evidence type="ECO:0000313" key="10">
    <source>
        <dbReference type="EMBL" id="MCY3053164.1"/>
    </source>
</evidence>
<evidence type="ECO:0000256" key="7">
    <source>
        <dbReference type="SAM" id="MobiDB-lite"/>
    </source>
</evidence>
<dbReference type="PANTHER" id="PTHR43178">
    <property type="entry name" value="DIHYDROLIPOAMIDE ACETYLTRANSFERASE COMPONENT OF PYRUVATE DEHYDROGENASE COMPLEX"/>
    <property type="match status" value="1"/>
</dbReference>
<dbReference type="AlphaFoldDB" id="A0A0X8FE23"/>
<evidence type="ECO:0000256" key="1">
    <source>
        <dbReference type="ARBA" id="ARBA00001938"/>
    </source>
</evidence>
<evidence type="ECO:0000259" key="8">
    <source>
        <dbReference type="PROSITE" id="PS50968"/>
    </source>
</evidence>
<dbReference type="InterPro" id="IPR036625">
    <property type="entry name" value="E3-bd_dom_sf"/>
</dbReference>
<keyword evidence="3 6" id="KW-0808">Transferase</keyword>
<evidence type="ECO:0000313" key="13">
    <source>
        <dbReference type="Proteomes" id="UP001069145"/>
    </source>
</evidence>
<dbReference type="InterPro" id="IPR004167">
    <property type="entry name" value="PSBD"/>
</dbReference>
<dbReference type="GeneID" id="35767767"/>
<feature type="compositionally biased region" description="Basic and acidic residues" evidence="7">
    <location>
        <begin position="105"/>
        <end position="119"/>
    </location>
</feature>
<dbReference type="PROSITE" id="PS51826">
    <property type="entry name" value="PSBD"/>
    <property type="match status" value="1"/>
</dbReference>
<evidence type="ECO:0000256" key="5">
    <source>
        <dbReference type="ARBA" id="ARBA00023315"/>
    </source>
</evidence>
<keyword evidence="13" id="KW-1185">Reference proteome</keyword>
<dbReference type="GO" id="GO:0016407">
    <property type="term" value="F:acetyltransferase activity"/>
    <property type="evidence" value="ECO:0007669"/>
    <property type="project" value="TreeGrafter"/>
</dbReference>
<reference evidence="10" key="2">
    <citation type="submission" date="2022-09" db="EMBL/GenBank/DDBJ databases">
        <title>Aerococcus urinae taxonomy study.</title>
        <authorList>
            <person name="Christensen J."/>
            <person name="Senneby E."/>
        </authorList>
    </citation>
    <scope>NUCLEOTIDE SEQUENCE</scope>
    <source>
        <strain evidence="10">NLD-066-U95</strain>
    </source>
</reference>
<dbReference type="GO" id="GO:0031405">
    <property type="term" value="F:lipoic acid binding"/>
    <property type="evidence" value="ECO:0007669"/>
    <property type="project" value="TreeGrafter"/>
</dbReference>
<dbReference type="PROSITE" id="PS50968">
    <property type="entry name" value="BIOTINYL_LIPOYL"/>
    <property type="match status" value="1"/>
</dbReference>
<dbReference type="RefSeq" id="WP_060777917.1">
    <property type="nucleotide sequence ID" value="NZ_CAJHLF010000003.1"/>
</dbReference>
<dbReference type="InterPro" id="IPR000089">
    <property type="entry name" value="Biotin_lipoyl"/>
</dbReference>
<protein>
    <recommendedName>
        <fullName evidence="6">Dihydrolipoamide acetyltransferase component of pyruvate dehydrogenase complex</fullName>
        <ecNumber evidence="6">2.3.1.-</ecNumber>
    </recommendedName>
</protein>
<dbReference type="SUPFAM" id="SSF51230">
    <property type="entry name" value="Single hybrid motif"/>
    <property type="match status" value="1"/>
</dbReference>
<dbReference type="GO" id="GO:0005737">
    <property type="term" value="C:cytoplasm"/>
    <property type="evidence" value="ECO:0007669"/>
    <property type="project" value="TreeGrafter"/>
</dbReference>
<dbReference type="EC" id="2.3.1.-" evidence="6"/>